<name>A0A2A4YBC3_UNCAE</name>
<keyword evidence="1" id="KW-1133">Transmembrane helix</keyword>
<gene>
    <name evidence="2" type="ORF">COB11_08015</name>
</gene>
<dbReference type="Proteomes" id="UP000217838">
    <property type="component" value="Unassembled WGS sequence"/>
</dbReference>
<keyword evidence="1" id="KW-0472">Membrane</keyword>
<protein>
    <submittedName>
        <fullName evidence="2">Uncharacterized protein</fullName>
    </submittedName>
</protein>
<comment type="caution">
    <text evidence="2">The sequence shown here is derived from an EMBL/GenBank/DDBJ whole genome shotgun (WGS) entry which is preliminary data.</text>
</comment>
<dbReference type="EMBL" id="NVUU01000121">
    <property type="protein sequence ID" value="PCI91961.1"/>
    <property type="molecule type" value="Genomic_DNA"/>
</dbReference>
<organism evidence="2 3">
    <name type="scientific">Aerophobetes bacterium</name>
    <dbReference type="NCBI Taxonomy" id="2030807"/>
    <lineage>
        <taxon>Bacteria</taxon>
        <taxon>Candidatus Aerophobota</taxon>
    </lineage>
</organism>
<feature type="transmembrane region" description="Helical" evidence="1">
    <location>
        <begin position="57"/>
        <end position="87"/>
    </location>
</feature>
<evidence type="ECO:0000313" key="3">
    <source>
        <dbReference type="Proteomes" id="UP000217838"/>
    </source>
</evidence>
<evidence type="ECO:0000256" key="1">
    <source>
        <dbReference type="SAM" id="Phobius"/>
    </source>
</evidence>
<feature type="transmembrane region" description="Helical" evidence="1">
    <location>
        <begin position="108"/>
        <end position="135"/>
    </location>
</feature>
<reference evidence="3" key="1">
    <citation type="submission" date="2017-08" db="EMBL/GenBank/DDBJ databases">
        <title>A dynamic microbial community with high functional redundancy inhabits the cold, oxic subseafloor aquifer.</title>
        <authorList>
            <person name="Tully B.J."/>
            <person name="Wheat C.G."/>
            <person name="Glazer B.T."/>
            <person name="Huber J.A."/>
        </authorList>
    </citation>
    <scope>NUCLEOTIDE SEQUENCE [LARGE SCALE GENOMIC DNA]</scope>
</reference>
<keyword evidence="1" id="KW-0812">Transmembrane</keyword>
<accession>A0A2A4YBC3</accession>
<dbReference type="AlphaFoldDB" id="A0A2A4YBC3"/>
<evidence type="ECO:0000313" key="2">
    <source>
        <dbReference type="EMBL" id="PCI91961.1"/>
    </source>
</evidence>
<sequence>MAIYNIFDYTEKVSANLNSKKAQKTMEKIELAEAKVGFQEEESSGKDRFFSSLAARLFFLLLLLIDVLWGVYVTLCTALATVLNLITFGKVPLFRRFLAKFFLSFKRFLVCGLSLFVALFTPALGIMFACTYFLMYDKEGIEEVVPTSLQAQFKEFFTA</sequence>
<proteinExistence type="predicted"/>